<evidence type="ECO:0000256" key="1">
    <source>
        <dbReference type="SAM" id="MobiDB-lite"/>
    </source>
</evidence>
<feature type="region of interest" description="Disordered" evidence="1">
    <location>
        <begin position="125"/>
        <end position="193"/>
    </location>
</feature>
<dbReference type="Gramene" id="BGIOSGA032787-TA">
    <property type="protein sequence ID" value="BGIOSGA032787-PA"/>
    <property type="gene ID" value="BGIOSGA032787"/>
</dbReference>
<feature type="compositionally biased region" description="Basic residues" evidence="1">
    <location>
        <begin position="227"/>
        <end position="239"/>
    </location>
</feature>
<feature type="compositionally biased region" description="Polar residues" evidence="1">
    <location>
        <begin position="284"/>
        <end position="295"/>
    </location>
</feature>
<evidence type="ECO:0000313" key="3">
    <source>
        <dbReference type="Proteomes" id="UP000007015"/>
    </source>
</evidence>
<dbReference type="Proteomes" id="UP000007015">
    <property type="component" value="Chromosome 10"/>
</dbReference>
<gene>
    <name evidence="2" type="ORF">OsI_33253</name>
</gene>
<dbReference type="EMBL" id="CM000135">
    <property type="protein sequence ID" value="EAY78208.1"/>
    <property type="molecule type" value="Genomic_DNA"/>
</dbReference>
<protein>
    <submittedName>
        <fullName evidence="2">Uncharacterized protein</fullName>
    </submittedName>
</protein>
<sequence length="310" mass="32805">MAGDAEDGDGERVRLFIGQVPCSMAEEEILAVDRVAARANDATVIRYCAAVTHPTVLVPHAFLLNLIPTPLFSTFHPHALILIRPPLSSPLSPLHLSRGGGVLDGGGGAMASAAEVLKVADSYLDGRRRDGPRGGSATTDVDVRQLQPTATRQPTWRRQRLGRRQQPRRLPRRPPRIWSSGTTSSGSSSAGAASTAISSGAASSGLSLAGAVASAAEVLEAAASSGPKRRQWRPRHSLRRPLCPRLPSAPTDGDAAAHMGNKQGNDLHSARNGNTRPRFRRDNSSPSLGASNQTELRALVPRKLESDVSS</sequence>
<reference evidence="2 3" key="1">
    <citation type="journal article" date="2005" name="PLoS Biol.">
        <title>The genomes of Oryza sativa: a history of duplications.</title>
        <authorList>
            <person name="Yu J."/>
            <person name="Wang J."/>
            <person name="Lin W."/>
            <person name="Li S."/>
            <person name="Li H."/>
            <person name="Zhou J."/>
            <person name="Ni P."/>
            <person name="Dong W."/>
            <person name="Hu S."/>
            <person name="Zeng C."/>
            <person name="Zhang J."/>
            <person name="Zhang Y."/>
            <person name="Li R."/>
            <person name="Xu Z."/>
            <person name="Li S."/>
            <person name="Li X."/>
            <person name="Zheng H."/>
            <person name="Cong L."/>
            <person name="Lin L."/>
            <person name="Yin J."/>
            <person name="Geng J."/>
            <person name="Li G."/>
            <person name="Shi J."/>
            <person name="Liu J."/>
            <person name="Lv H."/>
            <person name="Li J."/>
            <person name="Wang J."/>
            <person name="Deng Y."/>
            <person name="Ran L."/>
            <person name="Shi X."/>
            <person name="Wang X."/>
            <person name="Wu Q."/>
            <person name="Li C."/>
            <person name="Ren X."/>
            <person name="Wang J."/>
            <person name="Wang X."/>
            <person name="Li D."/>
            <person name="Liu D."/>
            <person name="Zhang X."/>
            <person name="Ji Z."/>
            <person name="Zhao W."/>
            <person name="Sun Y."/>
            <person name="Zhang Z."/>
            <person name="Bao J."/>
            <person name="Han Y."/>
            <person name="Dong L."/>
            <person name="Ji J."/>
            <person name="Chen P."/>
            <person name="Wu S."/>
            <person name="Liu J."/>
            <person name="Xiao Y."/>
            <person name="Bu D."/>
            <person name="Tan J."/>
            <person name="Yang L."/>
            <person name="Ye C."/>
            <person name="Zhang J."/>
            <person name="Xu J."/>
            <person name="Zhou Y."/>
            <person name="Yu Y."/>
            <person name="Zhang B."/>
            <person name="Zhuang S."/>
            <person name="Wei H."/>
            <person name="Liu B."/>
            <person name="Lei M."/>
            <person name="Yu H."/>
            <person name="Li Y."/>
            <person name="Xu H."/>
            <person name="Wei S."/>
            <person name="He X."/>
            <person name="Fang L."/>
            <person name="Zhang Z."/>
            <person name="Zhang Y."/>
            <person name="Huang X."/>
            <person name="Su Z."/>
            <person name="Tong W."/>
            <person name="Li J."/>
            <person name="Tong Z."/>
            <person name="Li S."/>
            <person name="Ye J."/>
            <person name="Wang L."/>
            <person name="Fang L."/>
            <person name="Lei T."/>
            <person name="Chen C."/>
            <person name="Chen H."/>
            <person name="Xu Z."/>
            <person name="Li H."/>
            <person name="Huang H."/>
            <person name="Zhang F."/>
            <person name="Xu H."/>
            <person name="Li N."/>
            <person name="Zhao C."/>
            <person name="Li S."/>
            <person name="Dong L."/>
            <person name="Huang Y."/>
            <person name="Li L."/>
            <person name="Xi Y."/>
            <person name="Qi Q."/>
            <person name="Li W."/>
            <person name="Zhang B."/>
            <person name="Hu W."/>
            <person name="Zhang Y."/>
            <person name="Tian X."/>
            <person name="Jiao Y."/>
            <person name="Liang X."/>
            <person name="Jin J."/>
            <person name="Gao L."/>
            <person name="Zheng W."/>
            <person name="Hao B."/>
            <person name="Liu S."/>
            <person name="Wang W."/>
            <person name="Yuan L."/>
            <person name="Cao M."/>
            <person name="McDermott J."/>
            <person name="Samudrala R."/>
            <person name="Wang J."/>
            <person name="Wong G.K."/>
            <person name="Yang H."/>
        </authorList>
    </citation>
    <scope>NUCLEOTIDE SEQUENCE [LARGE SCALE GENOMIC DNA]</scope>
    <source>
        <strain evidence="3">cv. 93-11</strain>
    </source>
</reference>
<feature type="compositionally biased region" description="Low complexity" evidence="1">
    <location>
        <begin position="179"/>
        <end position="193"/>
    </location>
</feature>
<accession>A2Z6H4</accession>
<feature type="compositionally biased region" description="Polar residues" evidence="1">
    <location>
        <begin position="262"/>
        <end position="275"/>
    </location>
</feature>
<feature type="compositionally biased region" description="Basic residues" evidence="1">
    <location>
        <begin position="155"/>
        <end position="175"/>
    </location>
</feature>
<proteinExistence type="predicted"/>
<dbReference type="AlphaFoldDB" id="A2Z6H4"/>
<organism evidence="2 3">
    <name type="scientific">Oryza sativa subsp. indica</name>
    <name type="common">Rice</name>
    <dbReference type="NCBI Taxonomy" id="39946"/>
    <lineage>
        <taxon>Eukaryota</taxon>
        <taxon>Viridiplantae</taxon>
        <taxon>Streptophyta</taxon>
        <taxon>Embryophyta</taxon>
        <taxon>Tracheophyta</taxon>
        <taxon>Spermatophyta</taxon>
        <taxon>Magnoliopsida</taxon>
        <taxon>Liliopsida</taxon>
        <taxon>Poales</taxon>
        <taxon>Poaceae</taxon>
        <taxon>BOP clade</taxon>
        <taxon>Oryzoideae</taxon>
        <taxon>Oryzeae</taxon>
        <taxon>Oryzinae</taxon>
        <taxon>Oryza</taxon>
        <taxon>Oryza sativa</taxon>
    </lineage>
</organism>
<name>A2Z6H4_ORYSI</name>
<keyword evidence="3" id="KW-1185">Reference proteome</keyword>
<evidence type="ECO:0000313" key="2">
    <source>
        <dbReference type="EMBL" id="EAY78208.1"/>
    </source>
</evidence>
<feature type="region of interest" description="Disordered" evidence="1">
    <location>
        <begin position="222"/>
        <end position="310"/>
    </location>
</feature>
<dbReference type="HOGENOM" id="CLU_898302_0_0_1"/>